<feature type="repeat" description="ANK" evidence="3">
    <location>
        <begin position="14"/>
        <end position="41"/>
    </location>
</feature>
<evidence type="ECO:0000256" key="3">
    <source>
        <dbReference type="PROSITE-ProRule" id="PRU00023"/>
    </source>
</evidence>
<gene>
    <name evidence="4" type="primary">jg8669</name>
    <name evidence="4" type="ORF">PAEG_LOCUS26994</name>
</gene>
<keyword evidence="2 3" id="KW-0040">ANK repeat</keyword>
<proteinExistence type="predicted"/>
<name>A0A8S4SMW7_9NEOP</name>
<dbReference type="Pfam" id="PF12796">
    <property type="entry name" value="Ank_2"/>
    <property type="match status" value="3"/>
</dbReference>
<feature type="repeat" description="ANK" evidence="3">
    <location>
        <begin position="144"/>
        <end position="177"/>
    </location>
</feature>
<dbReference type="InterPro" id="IPR002110">
    <property type="entry name" value="Ankyrin_rpt"/>
</dbReference>
<organism evidence="4 5">
    <name type="scientific">Pararge aegeria aegeria</name>
    <dbReference type="NCBI Taxonomy" id="348720"/>
    <lineage>
        <taxon>Eukaryota</taxon>
        <taxon>Metazoa</taxon>
        <taxon>Ecdysozoa</taxon>
        <taxon>Arthropoda</taxon>
        <taxon>Hexapoda</taxon>
        <taxon>Insecta</taxon>
        <taxon>Pterygota</taxon>
        <taxon>Neoptera</taxon>
        <taxon>Endopterygota</taxon>
        <taxon>Lepidoptera</taxon>
        <taxon>Glossata</taxon>
        <taxon>Ditrysia</taxon>
        <taxon>Papilionoidea</taxon>
        <taxon>Nymphalidae</taxon>
        <taxon>Satyrinae</taxon>
        <taxon>Satyrini</taxon>
        <taxon>Parargina</taxon>
        <taxon>Pararge</taxon>
    </lineage>
</organism>
<dbReference type="SMART" id="SM00248">
    <property type="entry name" value="ANK"/>
    <property type="match status" value="8"/>
</dbReference>
<reference evidence="4" key="1">
    <citation type="submission" date="2022-03" db="EMBL/GenBank/DDBJ databases">
        <authorList>
            <person name="Lindestad O."/>
        </authorList>
    </citation>
    <scope>NUCLEOTIDE SEQUENCE</scope>
</reference>
<dbReference type="AlphaFoldDB" id="A0A8S4SMW7"/>
<dbReference type="InterPro" id="IPR036770">
    <property type="entry name" value="Ankyrin_rpt-contain_sf"/>
</dbReference>
<dbReference type="Proteomes" id="UP000838756">
    <property type="component" value="Unassembled WGS sequence"/>
</dbReference>
<dbReference type="InterPro" id="IPR050889">
    <property type="entry name" value="Dendritic_Spine_Reg/Scaffold"/>
</dbReference>
<keyword evidence="1" id="KW-0677">Repeat</keyword>
<dbReference type="SUPFAM" id="SSF48403">
    <property type="entry name" value="Ankyrin repeat"/>
    <property type="match status" value="1"/>
</dbReference>
<dbReference type="PROSITE" id="PS50297">
    <property type="entry name" value="ANK_REP_REGION"/>
    <property type="match status" value="6"/>
</dbReference>
<evidence type="ECO:0000313" key="4">
    <source>
        <dbReference type="EMBL" id="CAH2268663.1"/>
    </source>
</evidence>
<feature type="repeat" description="ANK" evidence="3">
    <location>
        <begin position="109"/>
        <end position="131"/>
    </location>
</feature>
<keyword evidence="5" id="KW-1185">Reference proteome</keyword>
<dbReference type="PANTHER" id="PTHR24166:SF48">
    <property type="entry name" value="PROTEIN VAPYRIN"/>
    <property type="match status" value="1"/>
</dbReference>
<dbReference type="OrthoDB" id="1577640at2759"/>
<dbReference type="PANTHER" id="PTHR24166">
    <property type="entry name" value="ROLLING PEBBLES, ISOFORM B"/>
    <property type="match status" value="1"/>
</dbReference>
<evidence type="ECO:0000313" key="5">
    <source>
        <dbReference type="Proteomes" id="UP000838756"/>
    </source>
</evidence>
<evidence type="ECO:0000256" key="1">
    <source>
        <dbReference type="ARBA" id="ARBA00022737"/>
    </source>
</evidence>
<evidence type="ECO:0000256" key="2">
    <source>
        <dbReference type="ARBA" id="ARBA00023043"/>
    </source>
</evidence>
<sequence length="357" mass="38826">MFSTQSLPVENILLHQAAYNGNINEVRLLLNVKTDINIKDKKGFTALHFAVYSGHLDVVKLLISKEANIHARTTKGSTVLHFAVVAKSKAIVEELIKAGADPNIKDCTDGKTPLHIAAQNGLVEVVKVLLNTQEIEIDAKDNEFGITALYLASQNGHTEIVELLISTKNADVNIVDKKNNVTPLYLAAQNGHAAVVKLLLDNGAKVNGCDTSMNPLCVAIDNGHDEVAQLLLSVEGVDVNIGNQLGNTPLHIAAMKGNEKMARLLLEKGADPNIKNLSGDTSLQAAEYVRKISWHDNPPNVQGGFFVLVGSNGIYSFQQFYEQKKIMELLVQHIKDSRPSSSVDEIDVSVQQSSKIR</sequence>
<feature type="repeat" description="ANK" evidence="3">
    <location>
        <begin position="245"/>
        <end position="277"/>
    </location>
</feature>
<feature type="repeat" description="ANK" evidence="3">
    <location>
        <begin position="179"/>
        <end position="211"/>
    </location>
</feature>
<comment type="caution">
    <text evidence="4">The sequence shown here is derived from an EMBL/GenBank/DDBJ whole genome shotgun (WGS) entry which is preliminary data.</text>
</comment>
<dbReference type="Gene3D" id="1.25.40.20">
    <property type="entry name" value="Ankyrin repeat-containing domain"/>
    <property type="match status" value="5"/>
</dbReference>
<dbReference type="EMBL" id="CAKXAJ010026455">
    <property type="protein sequence ID" value="CAH2268663.1"/>
    <property type="molecule type" value="Genomic_DNA"/>
</dbReference>
<protein>
    <submittedName>
        <fullName evidence="4">Jg8669 protein</fullName>
    </submittedName>
</protein>
<dbReference type="PROSITE" id="PS50088">
    <property type="entry name" value="ANK_REPEAT"/>
    <property type="match status" value="7"/>
</dbReference>
<accession>A0A8S4SMW7</accession>
<feature type="repeat" description="ANK" evidence="3">
    <location>
        <begin position="42"/>
        <end position="74"/>
    </location>
</feature>
<dbReference type="PRINTS" id="PR01415">
    <property type="entry name" value="ANKYRIN"/>
</dbReference>
<feature type="repeat" description="ANK" evidence="3">
    <location>
        <begin position="75"/>
        <end position="107"/>
    </location>
</feature>